<dbReference type="eggNOG" id="ENOG502T3QH">
    <property type="taxonomic scope" value="Eukaryota"/>
</dbReference>
<dbReference type="GeneID" id="7448977"/>
<dbReference type="KEGG" id="tps:THAPS_6797"/>
<dbReference type="GO" id="GO:0005634">
    <property type="term" value="C:nucleus"/>
    <property type="evidence" value="ECO:0000318"/>
    <property type="project" value="GO_Central"/>
</dbReference>
<dbReference type="SUPFAM" id="SSF82199">
    <property type="entry name" value="SET domain"/>
    <property type="match status" value="1"/>
</dbReference>
<protein>
    <recommendedName>
        <fullName evidence="1">SET domain-containing protein</fullName>
    </recommendedName>
</protein>
<accession>B5YMI1</accession>
<dbReference type="Proteomes" id="UP000001449">
    <property type="component" value="Chromosome 7"/>
</dbReference>
<dbReference type="PaxDb" id="35128-Thaps6797"/>
<dbReference type="InterPro" id="IPR050600">
    <property type="entry name" value="SETD3_SETD6_MTase"/>
</dbReference>
<evidence type="ECO:0000313" key="3">
    <source>
        <dbReference type="Proteomes" id="UP000001449"/>
    </source>
</evidence>
<name>B5YMI1_THAPS</name>
<dbReference type="PANTHER" id="PTHR13271:SF34">
    <property type="entry name" value="N-LYSINE METHYLTRANSFERASE SETD6"/>
    <property type="match status" value="1"/>
</dbReference>
<dbReference type="InParanoid" id="B5YMI1"/>
<evidence type="ECO:0000259" key="1">
    <source>
        <dbReference type="PROSITE" id="PS50280"/>
    </source>
</evidence>
<reference evidence="2 3" key="1">
    <citation type="journal article" date="2004" name="Science">
        <title>The genome of the diatom Thalassiosira pseudonana: ecology, evolution, and metabolism.</title>
        <authorList>
            <person name="Armbrust E.V."/>
            <person name="Berges J.A."/>
            <person name="Bowler C."/>
            <person name="Green B.R."/>
            <person name="Martinez D."/>
            <person name="Putnam N.H."/>
            <person name="Zhou S."/>
            <person name="Allen A.E."/>
            <person name="Apt K.E."/>
            <person name="Bechner M."/>
            <person name="Brzezinski M.A."/>
            <person name="Chaal B.K."/>
            <person name="Chiovitti A."/>
            <person name="Davis A.K."/>
            <person name="Demarest M.S."/>
            <person name="Detter J.C."/>
            <person name="Glavina T."/>
            <person name="Goodstein D."/>
            <person name="Hadi M.Z."/>
            <person name="Hellsten U."/>
            <person name="Hildebrand M."/>
            <person name="Jenkins B.D."/>
            <person name="Jurka J."/>
            <person name="Kapitonov V.V."/>
            <person name="Kroger N."/>
            <person name="Lau W.W."/>
            <person name="Lane T.W."/>
            <person name="Larimer F.W."/>
            <person name="Lippmeier J.C."/>
            <person name="Lucas S."/>
            <person name="Medina M."/>
            <person name="Montsant A."/>
            <person name="Obornik M."/>
            <person name="Parker M.S."/>
            <person name="Palenik B."/>
            <person name="Pazour G.J."/>
            <person name="Richardson P.M."/>
            <person name="Rynearson T.A."/>
            <person name="Saito M.A."/>
            <person name="Schwartz D.C."/>
            <person name="Thamatrakoln K."/>
            <person name="Valentin K."/>
            <person name="Vardi A."/>
            <person name="Wilkerson F.P."/>
            <person name="Rokhsar D.S."/>
        </authorList>
    </citation>
    <scope>NUCLEOTIDE SEQUENCE [LARGE SCALE GENOMIC DNA]</scope>
    <source>
        <strain evidence="2 3">CCMP1335</strain>
    </source>
</reference>
<dbReference type="EMBL" id="CP001160">
    <property type="protein sequence ID" value="ACI64464.1"/>
    <property type="molecule type" value="Genomic_DNA"/>
</dbReference>
<dbReference type="CDD" id="cd10527">
    <property type="entry name" value="SET_LSMT"/>
    <property type="match status" value="1"/>
</dbReference>
<reference evidence="2 3" key="2">
    <citation type="journal article" date="2008" name="Nature">
        <title>The Phaeodactylum genome reveals the evolutionary history of diatom genomes.</title>
        <authorList>
            <person name="Bowler C."/>
            <person name="Allen A.E."/>
            <person name="Badger J.H."/>
            <person name="Grimwood J."/>
            <person name="Jabbari K."/>
            <person name="Kuo A."/>
            <person name="Maheswari U."/>
            <person name="Martens C."/>
            <person name="Maumus F."/>
            <person name="Otillar R.P."/>
            <person name="Rayko E."/>
            <person name="Salamov A."/>
            <person name="Vandepoele K."/>
            <person name="Beszteri B."/>
            <person name="Gruber A."/>
            <person name="Heijde M."/>
            <person name="Katinka M."/>
            <person name="Mock T."/>
            <person name="Valentin K."/>
            <person name="Verret F."/>
            <person name="Berges J.A."/>
            <person name="Brownlee C."/>
            <person name="Cadoret J.P."/>
            <person name="Chiovitti A."/>
            <person name="Choi C.J."/>
            <person name="Coesel S."/>
            <person name="De Martino A."/>
            <person name="Detter J.C."/>
            <person name="Durkin C."/>
            <person name="Falciatore A."/>
            <person name="Fournet J."/>
            <person name="Haruta M."/>
            <person name="Huysman M.J."/>
            <person name="Jenkins B.D."/>
            <person name="Jiroutova K."/>
            <person name="Jorgensen R.E."/>
            <person name="Joubert Y."/>
            <person name="Kaplan A."/>
            <person name="Kroger N."/>
            <person name="Kroth P.G."/>
            <person name="La Roche J."/>
            <person name="Lindquist E."/>
            <person name="Lommer M."/>
            <person name="Martin-Jezequel V."/>
            <person name="Lopez P.J."/>
            <person name="Lucas S."/>
            <person name="Mangogna M."/>
            <person name="McGinnis K."/>
            <person name="Medlin L.K."/>
            <person name="Montsant A."/>
            <person name="Oudot-Le Secq M.P."/>
            <person name="Napoli C."/>
            <person name="Obornik M."/>
            <person name="Parker M.S."/>
            <person name="Petit J.L."/>
            <person name="Porcel B.M."/>
            <person name="Poulsen N."/>
            <person name="Robison M."/>
            <person name="Rychlewski L."/>
            <person name="Rynearson T.A."/>
            <person name="Schmutz J."/>
            <person name="Shapiro H."/>
            <person name="Siaut M."/>
            <person name="Stanley M."/>
            <person name="Sussman M.R."/>
            <person name="Taylor A.R."/>
            <person name="Vardi A."/>
            <person name="von Dassow P."/>
            <person name="Vyverman W."/>
            <person name="Willis A."/>
            <person name="Wyrwicz L.S."/>
            <person name="Rokhsar D.S."/>
            <person name="Weissenbach J."/>
            <person name="Armbrust E.V."/>
            <person name="Green B.R."/>
            <person name="Van de Peer Y."/>
            <person name="Grigoriev I.V."/>
        </authorList>
    </citation>
    <scope>NUCLEOTIDE SEQUENCE [LARGE SCALE GENOMIC DNA]</scope>
    <source>
        <strain evidence="2 3">CCMP1335</strain>
    </source>
</reference>
<evidence type="ECO:0000313" key="2">
    <source>
        <dbReference type="EMBL" id="ACI64464.1"/>
    </source>
</evidence>
<dbReference type="RefSeq" id="XP_002295747.1">
    <property type="nucleotide sequence ID" value="XM_002295711.1"/>
</dbReference>
<dbReference type="HOGENOM" id="CLU_971419_0_0_1"/>
<dbReference type="GO" id="GO:0016279">
    <property type="term" value="F:protein-lysine N-methyltransferase activity"/>
    <property type="evidence" value="ECO:0000318"/>
    <property type="project" value="GO_Central"/>
</dbReference>
<dbReference type="InterPro" id="IPR046341">
    <property type="entry name" value="SET_dom_sf"/>
</dbReference>
<proteinExistence type="predicted"/>
<dbReference type="Gene3D" id="3.90.1410.10">
    <property type="entry name" value="set domain protein methyltransferase, domain 1"/>
    <property type="match status" value="1"/>
</dbReference>
<feature type="domain" description="SET" evidence="1">
    <location>
        <begin position="18"/>
        <end position="259"/>
    </location>
</feature>
<organism evidence="2 3">
    <name type="scientific">Thalassiosira pseudonana</name>
    <name type="common">Marine diatom</name>
    <name type="synonym">Cyclotella nana</name>
    <dbReference type="NCBI Taxonomy" id="35128"/>
    <lineage>
        <taxon>Eukaryota</taxon>
        <taxon>Sar</taxon>
        <taxon>Stramenopiles</taxon>
        <taxon>Ochrophyta</taxon>
        <taxon>Bacillariophyta</taxon>
        <taxon>Coscinodiscophyceae</taxon>
        <taxon>Thalassiosirophycidae</taxon>
        <taxon>Thalassiosirales</taxon>
        <taxon>Thalassiosiraceae</taxon>
        <taxon>Thalassiosira</taxon>
    </lineage>
</organism>
<keyword evidence="3" id="KW-1185">Reference proteome</keyword>
<sequence>MSRDAVFNKWCLDSGIEAKAEVRTTPKSVAGRGVFAVEDISQDDIVISIPYHLVLTQDNGDRYFPNIATRLAAVRQEEKQSRIRRVLNKIRGKHQHNLRRDDYWQAELTTYALSALESEHPWSTWVEQWQREDPYQTLIDESSWRSDDNATIKALSDFAAIAPSIPEYKVNAAVGIRLAEMNEYTSKYEGKVPHSESMYSILTSRAVGLSDSVTACIPMHDMINHSFEPNLGFTFYDGNFELVALRDITCDEELFLKYTDVTNTAGEWDEDKAAWLLVQWGISSVDH</sequence>
<gene>
    <name evidence="2" type="ORF">THAPS_6797</name>
</gene>
<dbReference type="InterPro" id="IPR001214">
    <property type="entry name" value="SET_dom"/>
</dbReference>
<dbReference type="Pfam" id="PF00856">
    <property type="entry name" value="SET"/>
    <property type="match status" value="1"/>
</dbReference>
<dbReference type="AlphaFoldDB" id="B5YMI1"/>
<dbReference type="PANTHER" id="PTHR13271">
    <property type="entry name" value="UNCHARACTERIZED PUTATIVE METHYLTRANSFERASE"/>
    <property type="match status" value="1"/>
</dbReference>
<dbReference type="PROSITE" id="PS50280">
    <property type="entry name" value="SET"/>
    <property type="match status" value="1"/>
</dbReference>